<protein>
    <submittedName>
        <fullName evidence="3">META domain-containing protein</fullName>
    </submittedName>
</protein>
<name>A0ABS2ETK4_9BACE</name>
<sequence>MSKKYFAAAAFACLLMSCGSGKNSVAVVDFSGEWNIVEVNGEKVSAENTPFLGFDNAEHRLYGNAGCNRLMGTFNLDTLNAGKISFGQVGATRMMCPDMEVEQSVLEALNKVAGYEEVGEGVSLNDADGKSLILLQKREVKEVSINDLDGTWQIMTVNGTEIGKTEKTPQLTFDLAEKKVYGNASCNTINGGFSQEEGKSSSLQFTQMISTMMACPDMETERNILDALNKVRSFEVKENGTVSLLGEDGTELLTLKKLVETETEA</sequence>
<keyword evidence="1" id="KW-0732">Signal</keyword>
<evidence type="ECO:0000313" key="4">
    <source>
        <dbReference type="Proteomes" id="UP000703295"/>
    </source>
</evidence>
<feature type="chain" id="PRO_5047289808" evidence="1">
    <location>
        <begin position="23"/>
        <end position="265"/>
    </location>
</feature>
<evidence type="ECO:0000256" key="1">
    <source>
        <dbReference type="SAM" id="SignalP"/>
    </source>
</evidence>
<dbReference type="InterPro" id="IPR005184">
    <property type="entry name" value="DUF306_Meta_HslJ"/>
</dbReference>
<proteinExistence type="predicted"/>
<comment type="caution">
    <text evidence="3">The sequence shown here is derived from an EMBL/GenBank/DDBJ whole genome shotgun (WGS) entry which is preliminary data.</text>
</comment>
<dbReference type="Proteomes" id="UP000703295">
    <property type="component" value="Unassembled WGS sequence"/>
</dbReference>
<dbReference type="InterPro" id="IPR053147">
    <property type="entry name" value="Hsp_HslJ-like"/>
</dbReference>
<feature type="domain" description="DUF306" evidence="2">
    <location>
        <begin position="32"/>
        <end position="134"/>
    </location>
</feature>
<evidence type="ECO:0000259" key="2">
    <source>
        <dbReference type="Pfam" id="PF03724"/>
    </source>
</evidence>
<accession>A0ABS2ETK4</accession>
<dbReference type="RefSeq" id="WP_204474915.1">
    <property type="nucleotide sequence ID" value="NZ_JACJJW010000006.1"/>
</dbReference>
<keyword evidence="4" id="KW-1185">Reference proteome</keyword>
<dbReference type="PANTHER" id="PTHR35535">
    <property type="entry name" value="HEAT SHOCK PROTEIN HSLJ"/>
    <property type="match status" value="1"/>
</dbReference>
<dbReference type="InterPro" id="IPR038670">
    <property type="entry name" value="HslJ-like_sf"/>
</dbReference>
<gene>
    <name evidence="3" type="ORF">H6A31_03905</name>
</gene>
<evidence type="ECO:0000313" key="3">
    <source>
        <dbReference type="EMBL" id="MBM6757839.1"/>
    </source>
</evidence>
<feature type="domain" description="DUF306" evidence="2">
    <location>
        <begin position="149"/>
        <end position="255"/>
    </location>
</feature>
<dbReference type="PANTHER" id="PTHR35535:SF1">
    <property type="entry name" value="HEAT SHOCK PROTEIN HSLJ"/>
    <property type="match status" value="1"/>
</dbReference>
<dbReference type="PROSITE" id="PS51257">
    <property type="entry name" value="PROKAR_LIPOPROTEIN"/>
    <property type="match status" value="1"/>
</dbReference>
<dbReference type="Gene3D" id="2.40.128.270">
    <property type="match status" value="2"/>
</dbReference>
<organism evidence="3 4">
    <name type="scientific">Bacteroides mediterraneensis</name>
    <dbReference type="NCBI Taxonomy" id="1841856"/>
    <lineage>
        <taxon>Bacteria</taxon>
        <taxon>Pseudomonadati</taxon>
        <taxon>Bacteroidota</taxon>
        <taxon>Bacteroidia</taxon>
        <taxon>Bacteroidales</taxon>
        <taxon>Bacteroidaceae</taxon>
        <taxon>Bacteroides</taxon>
    </lineage>
</organism>
<feature type="signal peptide" evidence="1">
    <location>
        <begin position="1"/>
        <end position="22"/>
    </location>
</feature>
<reference evidence="3 4" key="1">
    <citation type="journal article" date="2021" name="Sci. Rep.">
        <title>The distribution of antibiotic resistance genes in chicken gut microbiota commensals.</title>
        <authorList>
            <person name="Juricova H."/>
            <person name="Matiasovicova J."/>
            <person name="Kubasova T."/>
            <person name="Cejkova D."/>
            <person name="Rychlik I."/>
        </authorList>
    </citation>
    <scope>NUCLEOTIDE SEQUENCE [LARGE SCALE GENOMIC DNA]</scope>
    <source>
        <strain evidence="3 4">An801</strain>
    </source>
</reference>
<dbReference type="Pfam" id="PF03724">
    <property type="entry name" value="META"/>
    <property type="match status" value="2"/>
</dbReference>
<dbReference type="EMBL" id="JACJJW010000006">
    <property type="protein sequence ID" value="MBM6757839.1"/>
    <property type="molecule type" value="Genomic_DNA"/>
</dbReference>